<reference evidence="2 3" key="1">
    <citation type="submission" date="2015-07" db="EMBL/GenBank/DDBJ databases">
        <title>Comparative genomics of the Sigatoka disease complex on banana suggests a link between parallel evolutionary changes in Pseudocercospora fijiensis and Pseudocercospora eumusae and increased virulence on the banana host.</title>
        <authorList>
            <person name="Chang T.-C."/>
            <person name="Salvucci A."/>
            <person name="Crous P.W."/>
            <person name="Stergiopoulos I."/>
        </authorList>
    </citation>
    <scope>NUCLEOTIDE SEQUENCE [LARGE SCALE GENOMIC DNA]</scope>
    <source>
        <strain evidence="2 3">CBS 114824</strain>
    </source>
</reference>
<feature type="region of interest" description="Disordered" evidence="1">
    <location>
        <begin position="493"/>
        <end position="533"/>
    </location>
</feature>
<accession>A0A139HBI6</accession>
<feature type="compositionally biased region" description="Polar residues" evidence="1">
    <location>
        <begin position="408"/>
        <end position="426"/>
    </location>
</feature>
<feature type="region of interest" description="Disordered" evidence="1">
    <location>
        <begin position="406"/>
        <end position="453"/>
    </location>
</feature>
<organism evidence="2 3">
    <name type="scientific">Pseudocercospora eumusae</name>
    <dbReference type="NCBI Taxonomy" id="321146"/>
    <lineage>
        <taxon>Eukaryota</taxon>
        <taxon>Fungi</taxon>
        <taxon>Dikarya</taxon>
        <taxon>Ascomycota</taxon>
        <taxon>Pezizomycotina</taxon>
        <taxon>Dothideomycetes</taxon>
        <taxon>Dothideomycetidae</taxon>
        <taxon>Mycosphaerellales</taxon>
        <taxon>Mycosphaerellaceae</taxon>
        <taxon>Pseudocercospora</taxon>
    </lineage>
</organism>
<protein>
    <submittedName>
        <fullName evidence="2">Uncharacterized protein</fullName>
    </submittedName>
</protein>
<dbReference type="AlphaFoldDB" id="A0A139HBI6"/>
<proteinExistence type="predicted"/>
<feature type="compositionally biased region" description="Polar residues" evidence="1">
    <location>
        <begin position="175"/>
        <end position="184"/>
    </location>
</feature>
<evidence type="ECO:0000313" key="3">
    <source>
        <dbReference type="Proteomes" id="UP000070133"/>
    </source>
</evidence>
<sequence>MPKNVPSKHGDWPKVASGFLTPSFRHYATLLNTDYAWRTCLVIKTGRKKCSCVRSTRHFADFWWAVDKLDRCVQKGDAQEVMEGIVGLVTASLCNFHRCPPEDLSRQPWISATISSIVGKLPAINGLASQTPFAIDGIAQGSGTNSRSSSPEPASHLDQEDLPDAPEDDHLPGLGSNSGSSISEPASHLDQEVLPDVPKDNYLPGLDSSEPASDHGQEVLPVGPTDDQHLFGLDLLGAVGNAGKENDTDRGLATDLDLNDPTAVDTCLWCSTVIGPGVSHSQDCLFAENNMEVVDGQVSFNDNQRLVADPSGPVSDLDLMAAGMCCWCLVMFDSGLPHAQDCPCASINPDVEVGDGQADPSGTKNDLDLIAAGMCCWCFVMFDSGLPHAQDCPCASVSPDVEAADGQVSFNNNQPLASSSNTQTADGQVASNANPSNANQSADLGDTGPTAALNTNTALHDLFGEMSPRNYNHDAPFAAGALDVAIPNVASQRHGDDMLPQSVDGALPDSGPANSQKDEQDFGVESKGAGSDVGEFVAGTDMTGNVEPSLDVIDWASWIENEQWLVV</sequence>
<feature type="compositionally biased region" description="Low complexity" evidence="1">
    <location>
        <begin position="430"/>
        <end position="442"/>
    </location>
</feature>
<evidence type="ECO:0000313" key="2">
    <source>
        <dbReference type="EMBL" id="KXS99786.1"/>
    </source>
</evidence>
<evidence type="ECO:0000256" key="1">
    <source>
        <dbReference type="SAM" id="MobiDB-lite"/>
    </source>
</evidence>
<keyword evidence="3" id="KW-1185">Reference proteome</keyword>
<feature type="region of interest" description="Disordered" evidence="1">
    <location>
        <begin position="138"/>
        <end position="226"/>
    </location>
</feature>
<dbReference type="EMBL" id="LFZN01000086">
    <property type="protein sequence ID" value="KXS99786.1"/>
    <property type="molecule type" value="Genomic_DNA"/>
</dbReference>
<feature type="compositionally biased region" description="Polar residues" evidence="1">
    <location>
        <begin position="141"/>
        <end position="152"/>
    </location>
</feature>
<comment type="caution">
    <text evidence="2">The sequence shown here is derived from an EMBL/GenBank/DDBJ whole genome shotgun (WGS) entry which is preliminary data.</text>
</comment>
<name>A0A139HBI6_9PEZI</name>
<dbReference type="Proteomes" id="UP000070133">
    <property type="component" value="Unassembled WGS sequence"/>
</dbReference>
<gene>
    <name evidence="2" type="ORF">AC578_5897</name>
</gene>